<proteinExistence type="predicted"/>
<gene>
    <name evidence="1" type="ORF">CAZ10_16645</name>
</gene>
<dbReference type="Pfam" id="PF07867">
    <property type="entry name" value="DUF1654"/>
    <property type="match status" value="1"/>
</dbReference>
<dbReference type="Proteomes" id="UP000194857">
    <property type="component" value="Unassembled WGS sequence"/>
</dbReference>
<dbReference type="EMBL" id="NFFZ01000008">
    <property type="protein sequence ID" value="OTI60986.1"/>
    <property type="molecule type" value="Genomic_DNA"/>
</dbReference>
<comment type="caution">
    <text evidence="1">The sequence shown here is derived from an EMBL/GenBank/DDBJ whole genome shotgun (WGS) entry which is preliminary data.</text>
</comment>
<accession>A0A2C9WXV6</accession>
<organism evidence="1 2">
    <name type="scientific">Pseudomonas aeruginosa</name>
    <dbReference type="NCBI Taxonomy" id="287"/>
    <lineage>
        <taxon>Bacteria</taxon>
        <taxon>Pseudomonadati</taxon>
        <taxon>Pseudomonadota</taxon>
        <taxon>Gammaproteobacteria</taxon>
        <taxon>Pseudomonadales</taxon>
        <taxon>Pseudomonadaceae</taxon>
        <taxon>Pseudomonas</taxon>
    </lineage>
</organism>
<protein>
    <recommendedName>
        <fullName evidence="3">DUF1654 domain-containing protein</fullName>
    </recommendedName>
</protein>
<evidence type="ECO:0000313" key="1">
    <source>
        <dbReference type="EMBL" id="OTI60986.1"/>
    </source>
</evidence>
<dbReference type="InterPro" id="IPR012449">
    <property type="entry name" value="Phage_F116_Orf28"/>
</dbReference>
<name>A0A2C9WXV6_PSEAI</name>
<sequence>MAKKQKQQAYEVTPTDRLGMRVSAMINSPKAQDLGKVTIHRLDSDSAEAWDAVMEVLAETDGIDLVFNDDGTVTLRWDRQELEG</sequence>
<dbReference type="AlphaFoldDB" id="A0A2C9WXV6"/>
<dbReference type="RefSeq" id="WP_086250828.1">
    <property type="nucleotide sequence ID" value="NZ_NFFZ01000008.1"/>
</dbReference>
<reference evidence="1 2" key="1">
    <citation type="submission" date="2017-05" db="EMBL/GenBank/DDBJ databases">
        <authorList>
            <person name="Song R."/>
            <person name="Chenine A.L."/>
            <person name="Ruprecht R.M."/>
        </authorList>
    </citation>
    <scope>NUCLEOTIDE SEQUENCE [LARGE SCALE GENOMIC DNA]</scope>
    <source>
        <strain evidence="1 2">S567_C10_BS</strain>
    </source>
</reference>
<evidence type="ECO:0008006" key="3">
    <source>
        <dbReference type="Google" id="ProtNLM"/>
    </source>
</evidence>
<evidence type="ECO:0000313" key="2">
    <source>
        <dbReference type="Proteomes" id="UP000194857"/>
    </source>
</evidence>